<reference evidence="3 4" key="2">
    <citation type="submission" date="2024-02" db="EMBL/GenBank/DDBJ databases">
        <title>The Genome Sequence of Enterococcus diestrammenae JM9A.</title>
        <authorList>
            <person name="Earl A."/>
            <person name="Manson A."/>
            <person name="Gilmore M."/>
            <person name="Sanders J."/>
            <person name="Shea T."/>
            <person name="Howe W."/>
            <person name="Livny J."/>
            <person name="Cuomo C."/>
            <person name="Neafsey D."/>
            <person name="Birren B."/>
        </authorList>
    </citation>
    <scope>NUCLEOTIDE SEQUENCE [LARGE SCALE GENOMIC DNA]</scope>
    <source>
        <strain evidence="3 4">JM9A</strain>
    </source>
</reference>
<evidence type="ECO:0000313" key="4">
    <source>
        <dbReference type="Proteomes" id="UP001429357"/>
    </source>
</evidence>
<evidence type="ECO:0000259" key="2">
    <source>
        <dbReference type="Pfam" id="PF20434"/>
    </source>
</evidence>
<dbReference type="Pfam" id="PF20434">
    <property type="entry name" value="BD-FAE"/>
    <property type="match status" value="1"/>
</dbReference>
<dbReference type="Proteomes" id="UP001429357">
    <property type="component" value="Unassembled WGS sequence"/>
</dbReference>
<organism evidence="3 4">
    <name type="scientific">Enterococcus diestrammenae</name>
    <dbReference type="NCBI Taxonomy" id="1155073"/>
    <lineage>
        <taxon>Bacteria</taxon>
        <taxon>Bacillati</taxon>
        <taxon>Bacillota</taxon>
        <taxon>Bacilli</taxon>
        <taxon>Lactobacillales</taxon>
        <taxon>Enterococcaceae</taxon>
        <taxon>Enterococcus</taxon>
    </lineage>
</organism>
<keyword evidence="1" id="KW-0378">Hydrolase</keyword>
<dbReference type="Gene3D" id="3.40.50.1820">
    <property type="entry name" value="alpha/beta hydrolase"/>
    <property type="match status" value="1"/>
</dbReference>
<sequence>MSNFTTLPNNPSLSGCARLIRDVCFSKAGGGLYLDLLLPWGAEQEGNNQLYPAVVFLQGSGWTFPDRDYELPQLARLAQRGFVVATITHRNYHDGYPMPAFLADAKTAIRFLKHQAAAYHIDKERISFWGTSSGGNTSLLVALTQDNPEYHTDEYAEENDQVCCSVACFPPTDLLTLLYQRKGEEDNIVALEKAVGDVSDEAARALLEAMSPLRLSAAGQQAGVPILLAHGDADELVPYEQSALMFEQLQANGEEVSLVKVTDAPHEGDFWSQEMYRLIFDFLEQHT</sequence>
<dbReference type="PANTHER" id="PTHR48081">
    <property type="entry name" value="AB HYDROLASE SUPERFAMILY PROTEIN C4A8.06C"/>
    <property type="match status" value="1"/>
</dbReference>
<keyword evidence="4" id="KW-1185">Reference proteome</keyword>
<reference evidence="4" key="1">
    <citation type="submission" date="2016-06" db="EMBL/GenBank/DDBJ databases">
        <title>Four novel species of enterococci isolated from chicken manure.</title>
        <authorList>
            <person name="Van Tyne D."/>
        </authorList>
    </citation>
    <scope>NUCLEOTIDE SEQUENCE [LARGE SCALE GENOMIC DNA]</scope>
    <source>
        <strain evidence="4">JM9A</strain>
    </source>
</reference>
<dbReference type="EMBL" id="MAEI02000001">
    <property type="protein sequence ID" value="MEO1780933.1"/>
    <property type="molecule type" value="Genomic_DNA"/>
</dbReference>
<dbReference type="RefSeq" id="WP_161870561.1">
    <property type="nucleotide sequence ID" value="NZ_MAEI02000001.1"/>
</dbReference>
<dbReference type="PANTHER" id="PTHR48081:SF13">
    <property type="entry name" value="ALPHA_BETA HYDROLASE"/>
    <property type="match status" value="1"/>
</dbReference>
<proteinExistence type="predicted"/>
<gene>
    <name evidence="3" type="ORF">BAU18_000511</name>
</gene>
<name>A0ABV0EYP2_9ENTE</name>
<accession>A0ABV0EYP2</accession>
<feature type="domain" description="BD-FAE-like" evidence="2">
    <location>
        <begin position="46"/>
        <end position="249"/>
    </location>
</feature>
<dbReference type="InterPro" id="IPR029058">
    <property type="entry name" value="AB_hydrolase_fold"/>
</dbReference>
<evidence type="ECO:0000256" key="1">
    <source>
        <dbReference type="ARBA" id="ARBA00022801"/>
    </source>
</evidence>
<evidence type="ECO:0000313" key="3">
    <source>
        <dbReference type="EMBL" id="MEO1780933.1"/>
    </source>
</evidence>
<dbReference type="SUPFAM" id="SSF53474">
    <property type="entry name" value="alpha/beta-Hydrolases"/>
    <property type="match status" value="1"/>
</dbReference>
<dbReference type="InterPro" id="IPR050300">
    <property type="entry name" value="GDXG_lipolytic_enzyme"/>
</dbReference>
<dbReference type="InterPro" id="IPR049492">
    <property type="entry name" value="BD-FAE-like_dom"/>
</dbReference>
<protein>
    <recommendedName>
        <fullName evidence="2">BD-FAE-like domain-containing protein</fullName>
    </recommendedName>
</protein>
<comment type="caution">
    <text evidence="3">The sequence shown here is derived from an EMBL/GenBank/DDBJ whole genome shotgun (WGS) entry which is preliminary data.</text>
</comment>